<comment type="caution">
    <text evidence="1">The sequence shown here is derived from an EMBL/GenBank/DDBJ whole genome shotgun (WGS) entry which is preliminary data.</text>
</comment>
<evidence type="ECO:0000313" key="1">
    <source>
        <dbReference type="EMBL" id="KAI5668431.1"/>
    </source>
</evidence>
<name>A0ACC0B707_CATRO</name>
<protein>
    <submittedName>
        <fullName evidence="1">Uncharacterized protein</fullName>
    </submittedName>
</protein>
<organism evidence="1 2">
    <name type="scientific">Catharanthus roseus</name>
    <name type="common">Madagascar periwinkle</name>
    <name type="synonym">Vinca rosea</name>
    <dbReference type="NCBI Taxonomy" id="4058"/>
    <lineage>
        <taxon>Eukaryota</taxon>
        <taxon>Viridiplantae</taxon>
        <taxon>Streptophyta</taxon>
        <taxon>Embryophyta</taxon>
        <taxon>Tracheophyta</taxon>
        <taxon>Spermatophyta</taxon>
        <taxon>Magnoliopsida</taxon>
        <taxon>eudicotyledons</taxon>
        <taxon>Gunneridae</taxon>
        <taxon>Pentapetalae</taxon>
        <taxon>asterids</taxon>
        <taxon>lamiids</taxon>
        <taxon>Gentianales</taxon>
        <taxon>Apocynaceae</taxon>
        <taxon>Rauvolfioideae</taxon>
        <taxon>Vinceae</taxon>
        <taxon>Catharanthinae</taxon>
        <taxon>Catharanthus</taxon>
    </lineage>
</organism>
<reference evidence="2" key="1">
    <citation type="journal article" date="2023" name="Nat. Plants">
        <title>Single-cell RNA sequencing provides a high-resolution roadmap for understanding the multicellular compartmentation of specialized metabolism.</title>
        <authorList>
            <person name="Sun S."/>
            <person name="Shen X."/>
            <person name="Li Y."/>
            <person name="Li Y."/>
            <person name="Wang S."/>
            <person name="Li R."/>
            <person name="Zhang H."/>
            <person name="Shen G."/>
            <person name="Guo B."/>
            <person name="Wei J."/>
            <person name="Xu J."/>
            <person name="St-Pierre B."/>
            <person name="Chen S."/>
            <person name="Sun C."/>
        </authorList>
    </citation>
    <scope>NUCLEOTIDE SEQUENCE [LARGE SCALE GENOMIC DNA]</scope>
</reference>
<proteinExistence type="predicted"/>
<gene>
    <name evidence="1" type="ORF">M9H77_18284</name>
</gene>
<accession>A0ACC0B707</accession>
<sequence length="354" mass="38959">MGPRRSTASSSKSKKDRIEGSSPDPTTPDILPFPERLSLAARKTLKIVIEKSSNESVIEHLELERLFEGVGLGSSFTGMMIINRTTTDNKIHNFQQLRLFLGRGQQSMDPSSDEGWLRERNYASEDDETYDLSAEDAPPIVPMDEFQTEIRAAFEQLRVTQDIHASPLTEIVESTCRETTAAESAQEAVVAQQRSSPTVDGRVLPTILPFDVEDLPSMVGLPTVAVKDEATIRVGLGVHIAGHSWHLLSMVGHPAIRREQEGAFRGTKALLFSQLQVEEAKGSSLEDLDVLKSKKKEGLDPTVGGRIHPTIHGFRNKIWFRGLPTVRGRARHTVNGRSPVAEDIGSFTSLASSD</sequence>
<dbReference type="EMBL" id="CM044704">
    <property type="protein sequence ID" value="KAI5668431.1"/>
    <property type="molecule type" value="Genomic_DNA"/>
</dbReference>
<dbReference type="Proteomes" id="UP001060085">
    <property type="component" value="Linkage Group LG04"/>
</dbReference>
<keyword evidence="2" id="KW-1185">Reference proteome</keyword>
<evidence type="ECO:0000313" key="2">
    <source>
        <dbReference type="Proteomes" id="UP001060085"/>
    </source>
</evidence>